<evidence type="ECO:0000256" key="3">
    <source>
        <dbReference type="ARBA" id="ARBA00022555"/>
    </source>
</evidence>
<dbReference type="Gene3D" id="3.10.310.30">
    <property type="match status" value="1"/>
</dbReference>
<keyword evidence="11" id="KW-0129">CBS domain</keyword>
<dbReference type="EMBL" id="AP024488">
    <property type="protein sequence ID" value="BCS95072.1"/>
    <property type="molecule type" value="Genomic_DNA"/>
</dbReference>
<dbReference type="SMART" id="SM00116">
    <property type="entry name" value="CBS"/>
    <property type="match status" value="2"/>
</dbReference>
<evidence type="ECO:0000256" key="10">
    <source>
        <dbReference type="ARBA" id="ARBA00022884"/>
    </source>
</evidence>
<dbReference type="CDD" id="cd05398">
    <property type="entry name" value="NT_ClassII-CCAase"/>
    <property type="match status" value="1"/>
</dbReference>
<dbReference type="PROSITE" id="PS51371">
    <property type="entry name" value="CBS"/>
    <property type="match status" value="2"/>
</dbReference>
<keyword evidence="5" id="KW-0819">tRNA processing</keyword>
<evidence type="ECO:0000256" key="1">
    <source>
        <dbReference type="ARBA" id="ARBA00001946"/>
    </source>
</evidence>
<evidence type="ECO:0000259" key="13">
    <source>
        <dbReference type="PROSITE" id="PS51371"/>
    </source>
</evidence>
<evidence type="ECO:0000256" key="7">
    <source>
        <dbReference type="ARBA" id="ARBA00022723"/>
    </source>
</evidence>
<organism evidence="14 15">
    <name type="scientific">Desulfoluna limicola</name>
    <dbReference type="NCBI Taxonomy" id="2810562"/>
    <lineage>
        <taxon>Bacteria</taxon>
        <taxon>Pseudomonadati</taxon>
        <taxon>Thermodesulfobacteriota</taxon>
        <taxon>Desulfobacteria</taxon>
        <taxon>Desulfobacterales</taxon>
        <taxon>Desulfolunaceae</taxon>
        <taxon>Desulfoluna</taxon>
    </lineage>
</organism>
<dbReference type="Gene3D" id="1.10.3090.10">
    <property type="entry name" value="cca-adding enzyme, domain 2"/>
    <property type="match status" value="1"/>
</dbReference>
<evidence type="ECO:0000313" key="15">
    <source>
        <dbReference type="Proteomes" id="UP001320148"/>
    </source>
</evidence>
<dbReference type="InterPro" id="IPR046342">
    <property type="entry name" value="CBS_dom_sf"/>
</dbReference>
<keyword evidence="3" id="KW-0820">tRNA-binding</keyword>
<dbReference type="Pfam" id="PF12627">
    <property type="entry name" value="PolyA_pol_RNAbd"/>
    <property type="match status" value="1"/>
</dbReference>
<dbReference type="Proteomes" id="UP001320148">
    <property type="component" value="Chromosome"/>
</dbReference>
<accession>A0ABM7PDA6</accession>
<dbReference type="SUPFAM" id="SSF81301">
    <property type="entry name" value="Nucleotidyltransferase"/>
    <property type="match status" value="1"/>
</dbReference>
<gene>
    <name evidence="14" type="primary">ccaA</name>
    <name evidence="14" type="ORF">DSLASN_07040</name>
</gene>
<name>A0ABM7PDA6_9BACT</name>
<evidence type="ECO:0000256" key="6">
    <source>
        <dbReference type="ARBA" id="ARBA00022695"/>
    </source>
</evidence>
<keyword evidence="10 12" id="KW-0694">RNA-binding</keyword>
<dbReference type="InterPro" id="IPR000644">
    <property type="entry name" value="CBS_dom"/>
</dbReference>
<dbReference type="Pfam" id="PF01368">
    <property type="entry name" value="DHH"/>
    <property type="match status" value="1"/>
</dbReference>
<dbReference type="PANTHER" id="PTHR47788:SF1">
    <property type="entry name" value="A-ADDING TRNA NUCLEOTIDYLTRANSFERASE"/>
    <property type="match status" value="1"/>
</dbReference>
<comment type="cofactor">
    <cofactor evidence="1">
        <name>Mg(2+)</name>
        <dbReference type="ChEBI" id="CHEBI:18420"/>
    </cofactor>
</comment>
<keyword evidence="4 12" id="KW-0808">Transferase</keyword>
<keyword evidence="8" id="KW-0547">Nucleotide-binding</keyword>
<protein>
    <submittedName>
        <fullName evidence="14">Poly(A) polymerase</fullName>
    </submittedName>
</protein>
<dbReference type="SUPFAM" id="SSF54631">
    <property type="entry name" value="CBS-domain pair"/>
    <property type="match status" value="1"/>
</dbReference>
<keyword evidence="15" id="KW-1185">Reference proteome</keyword>
<dbReference type="SUPFAM" id="SSF81891">
    <property type="entry name" value="Poly A polymerase C-terminal region-like"/>
    <property type="match status" value="1"/>
</dbReference>
<dbReference type="InterPro" id="IPR002646">
    <property type="entry name" value="PolA_pol_head_dom"/>
</dbReference>
<sequence length="891" mass="99901">MPETNEPNTDGLTVITTHINADFDGISSVLAAHKLYPGSVVVLPNAGEKKNLKNFFISSLLYLFNMKRISDITEKKVSRVVLVDTRDLSRLGEMAPIIQDQAPEIHIFDHHPDQAGDLAGELEVIRPVGATATILVTLIQEKGISLSKEEATIICLGIYEDTGSFTYASTTPEDFQATAYLVSMGANLDIVSSLIAKELDPAQVSLINDMLHRSERRMINGVEVTLVSLSLEEYIPDLATLVQKMMRMENLGVLFVLAGMGNRIHVVARSRLPEVDCGAILTELGGGGHPFAASTVVRNMPLAQVEEKLGALLSSLVKPIRTARHLMSSPAITIAPLLPLSEASRLLTRYNINALVVTDFHDESETLRGYITRQVIERALSHNLGNYPVQEFMSSTVAVGNPDTDFNTLVDKIIGNKQRLLPILETGRLVGVVTRTDLLNLLVYSKEHARPAGDEVSLEPHYPKQKPIISLMRERLSQEILDLLKKIGEVADSMGFGVYVVGGFVRDLLLRRKNDDVDIVIEGEGITFAKAFAEMMGARINTYSKFGTSVIIFPDGFKVDVATARMEYYTAPAALPEVETSSIKLDLYRRDFTINTLAIRLSPEGFGTLTDFFNAQRDIKEKRIRILHNLSFVEDPTRVFRAIKFEQRFGFTIGKVTREMIKNAIHLDVFRELGGLRVFNEFRQILEEENPIPAILRIFDLGLMKIIHPGIEKHNDLIDQLDEAKKVLAWHDLMYTDEPIERWVIYFLTLLSQCDREISEEVAKRLMLAPKHKKLITGDRFHARNAYTWLTYSLPATNSDLHRKLSPLRAELLLYIMAVSANEEIKKAISHYMSQLRHISLSIMGRDLKEMGLKPGPLYSRILEETLAAKLDGTLDDRDDELAFAARYLQE</sequence>
<keyword evidence="7" id="KW-0479">Metal-binding</keyword>
<evidence type="ECO:0000256" key="4">
    <source>
        <dbReference type="ARBA" id="ARBA00022679"/>
    </source>
</evidence>
<dbReference type="InterPro" id="IPR043519">
    <property type="entry name" value="NT_sf"/>
</dbReference>
<evidence type="ECO:0000256" key="12">
    <source>
        <dbReference type="RuleBase" id="RU003953"/>
    </source>
</evidence>
<dbReference type="Pfam" id="PF00571">
    <property type="entry name" value="CBS"/>
    <property type="match status" value="2"/>
</dbReference>
<dbReference type="InterPro" id="IPR052390">
    <property type="entry name" value="tRNA_nt/polyA_polymerase"/>
</dbReference>
<feature type="domain" description="CBS" evidence="13">
    <location>
        <begin position="327"/>
        <end position="389"/>
    </location>
</feature>
<evidence type="ECO:0000256" key="11">
    <source>
        <dbReference type="PROSITE-ProRule" id="PRU00703"/>
    </source>
</evidence>
<dbReference type="Gene3D" id="3.30.460.10">
    <property type="entry name" value="Beta Polymerase, domain 2"/>
    <property type="match status" value="1"/>
</dbReference>
<dbReference type="Gene3D" id="3.10.580.10">
    <property type="entry name" value="CBS-domain"/>
    <property type="match status" value="1"/>
</dbReference>
<proteinExistence type="inferred from homology"/>
<reference evidence="14 15" key="1">
    <citation type="submission" date="2021-02" db="EMBL/GenBank/DDBJ databases">
        <title>Complete genome of Desulfoluna sp. strain ASN36.</title>
        <authorList>
            <person name="Takahashi A."/>
            <person name="Kojima H."/>
            <person name="Fukui M."/>
        </authorList>
    </citation>
    <scope>NUCLEOTIDE SEQUENCE [LARGE SCALE GENOMIC DNA]</scope>
    <source>
        <strain evidence="14 15">ASN36</strain>
    </source>
</reference>
<evidence type="ECO:0000313" key="14">
    <source>
        <dbReference type="EMBL" id="BCS95072.1"/>
    </source>
</evidence>
<dbReference type="Gene3D" id="3.90.1640.10">
    <property type="entry name" value="inorganic pyrophosphatase (n-terminal core)"/>
    <property type="match status" value="1"/>
</dbReference>
<evidence type="ECO:0000256" key="9">
    <source>
        <dbReference type="ARBA" id="ARBA00022842"/>
    </source>
</evidence>
<evidence type="ECO:0000256" key="8">
    <source>
        <dbReference type="ARBA" id="ARBA00022741"/>
    </source>
</evidence>
<keyword evidence="6" id="KW-0548">Nucleotidyltransferase</keyword>
<dbReference type="InterPro" id="IPR001667">
    <property type="entry name" value="DDH_dom"/>
</dbReference>
<dbReference type="RefSeq" id="WP_236891359.1">
    <property type="nucleotide sequence ID" value="NZ_AP024488.1"/>
</dbReference>
<evidence type="ECO:0000256" key="2">
    <source>
        <dbReference type="ARBA" id="ARBA00007265"/>
    </source>
</evidence>
<keyword evidence="9" id="KW-0460">Magnesium</keyword>
<dbReference type="InterPro" id="IPR032828">
    <property type="entry name" value="PolyA_RNA-bd"/>
</dbReference>
<feature type="domain" description="CBS" evidence="13">
    <location>
        <begin position="393"/>
        <end position="450"/>
    </location>
</feature>
<dbReference type="PANTHER" id="PTHR47788">
    <property type="entry name" value="POLYA POLYMERASE"/>
    <property type="match status" value="1"/>
</dbReference>
<dbReference type="SUPFAM" id="SSF64182">
    <property type="entry name" value="DHH phosphoesterases"/>
    <property type="match status" value="1"/>
</dbReference>
<evidence type="ECO:0000256" key="5">
    <source>
        <dbReference type="ARBA" id="ARBA00022694"/>
    </source>
</evidence>
<comment type="similarity">
    <text evidence="2 12">Belongs to the tRNA nucleotidyltransferase/poly(A) polymerase family.</text>
</comment>
<dbReference type="Pfam" id="PF01743">
    <property type="entry name" value="PolyA_pol"/>
    <property type="match status" value="1"/>
</dbReference>
<dbReference type="InterPro" id="IPR038763">
    <property type="entry name" value="DHH_sf"/>
</dbReference>